<dbReference type="EMBL" id="JAGKHQ010000011">
    <property type="protein sequence ID" value="KAG7505293.1"/>
    <property type="molecule type" value="Genomic_DNA"/>
</dbReference>
<evidence type="ECO:0000313" key="2">
    <source>
        <dbReference type="Proteomes" id="UP000693946"/>
    </source>
</evidence>
<evidence type="ECO:0000313" key="1">
    <source>
        <dbReference type="EMBL" id="KAG7505293.1"/>
    </source>
</evidence>
<organism evidence="1 2">
    <name type="scientific">Solea senegalensis</name>
    <name type="common">Senegalese sole</name>
    <dbReference type="NCBI Taxonomy" id="28829"/>
    <lineage>
        <taxon>Eukaryota</taxon>
        <taxon>Metazoa</taxon>
        <taxon>Chordata</taxon>
        <taxon>Craniata</taxon>
        <taxon>Vertebrata</taxon>
        <taxon>Euteleostomi</taxon>
        <taxon>Actinopterygii</taxon>
        <taxon>Neopterygii</taxon>
        <taxon>Teleostei</taxon>
        <taxon>Neoteleostei</taxon>
        <taxon>Acanthomorphata</taxon>
        <taxon>Carangaria</taxon>
        <taxon>Pleuronectiformes</taxon>
        <taxon>Pleuronectoidei</taxon>
        <taxon>Soleidae</taxon>
        <taxon>Solea</taxon>
    </lineage>
</organism>
<protein>
    <submittedName>
        <fullName evidence="1">Uncharacterized protein</fullName>
    </submittedName>
</protein>
<dbReference type="AlphaFoldDB" id="A0AAV6RJ21"/>
<gene>
    <name evidence="1" type="ORF">JOB18_028425</name>
</gene>
<name>A0AAV6RJ21_SOLSE</name>
<reference evidence="1 2" key="1">
    <citation type="journal article" date="2021" name="Sci. Rep.">
        <title>Chromosome anchoring in Senegalese sole (Solea senegalensis) reveals sex-associated markers and genome rearrangements in flatfish.</title>
        <authorList>
            <person name="Guerrero-Cozar I."/>
            <person name="Gomez-Garrido J."/>
            <person name="Berbel C."/>
            <person name="Martinez-Blanch J.F."/>
            <person name="Alioto T."/>
            <person name="Claros M.G."/>
            <person name="Gagnaire P.A."/>
            <person name="Manchado M."/>
        </authorList>
    </citation>
    <scope>NUCLEOTIDE SEQUENCE [LARGE SCALE GENOMIC DNA]</scope>
    <source>
        <strain evidence="1">Sse05_10M</strain>
    </source>
</reference>
<proteinExistence type="predicted"/>
<keyword evidence="2" id="KW-1185">Reference proteome</keyword>
<accession>A0AAV6RJ21</accession>
<dbReference type="Proteomes" id="UP000693946">
    <property type="component" value="Linkage Group LG19"/>
</dbReference>
<comment type="caution">
    <text evidence="1">The sequence shown here is derived from an EMBL/GenBank/DDBJ whole genome shotgun (WGS) entry which is preliminary data.</text>
</comment>
<sequence length="68" mass="7694">MNAISHNPLETAALLWLAEWTLQRRNNDIEVKQVSKGKSCDNTRILKDKRRGGEKEARGLLTESCDIA</sequence>